<dbReference type="EMBL" id="KN818268">
    <property type="protein sequence ID" value="KIL62604.1"/>
    <property type="molecule type" value="Genomic_DNA"/>
</dbReference>
<accession>A0A0C2T7M9</accession>
<evidence type="ECO:0000313" key="2">
    <source>
        <dbReference type="Proteomes" id="UP000054549"/>
    </source>
</evidence>
<reference evidence="1 2" key="1">
    <citation type="submission" date="2014-04" db="EMBL/GenBank/DDBJ databases">
        <title>Evolutionary Origins and Diversification of the Mycorrhizal Mutualists.</title>
        <authorList>
            <consortium name="DOE Joint Genome Institute"/>
            <consortium name="Mycorrhizal Genomics Consortium"/>
            <person name="Kohler A."/>
            <person name="Kuo A."/>
            <person name="Nagy L.G."/>
            <person name="Floudas D."/>
            <person name="Copeland A."/>
            <person name="Barry K.W."/>
            <person name="Cichocki N."/>
            <person name="Veneault-Fourrey C."/>
            <person name="LaButti K."/>
            <person name="Lindquist E.A."/>
            <person name="Lipzen A."/>
            <person name="Lundell T."/>
            <person name="Morin E."/>
            <person name="Murat C."/>
            <person name="Riley R."/>
            <person name="Ohm R."/>
            <person name="Sun H."/>
            <person name="Tunlid A."/>
            <person name="Henrissat B."/>
            <person name="Grigoriev I.V."/>
            <person name="Hibbett D.S."/>
            <person name="Martin F."/>
        </authorList>
    </citation>
    <scope>NUCLEOTIDE SEQUENCE [LARGE SCALE GENOMIC DNA]</scope>
    <source>
        <strain evidence="1 2">Koide BX008</strain>
    </source>
</reference>
<dbReference type="Gene3D" id="1.25.40.10">
    <property type="entry name" value="Tetratricopeptide repeat domain"/>
    <property type="match status" value="1"/>
</dbReference>
<sequence length="230" mass="24988">MINAYLRAGMPEQAIELVEVMINSSSTGSWSSSAKSVPQPAPSTFMAVLAMFFDSGDVEMALQSKRMLMDGAKDSSAPTVTQRVITFAADMKRMQAFAVSSAQQKLNDKMTDDAGECSAIGPGVEIDCRQKIFPPVPHSSPAADAPATSKIFVDIPSPEIDELLNRSRPVKEVTAEAYRMLTDSQFRGWLPTPVAVGRIIQTFERAGESTRFRKSGIAQNALSVGRTYWS</sequence>
<organism evidence="1 2">
    <name type="scientific">Amanita muscaria (strain Koide BX008)</name>
    <dbReference type="NCBI Taxonomy" id="946122"/>
    <lineage>
        <taxon>Eukaryota</taxon>
        <taxon>Fungi</taxon>
        <taxon>Dikarya</taxon>
        <taxon>Basidiomycota</taxon>
        <taxon>Agaricomycotina</taxon>
        <taxon>Agaricomycetes</taxon>
        <taxon>Agaricomycetidae</taxon>
        <taxon>Agaricales</taxon>
        <taxon>Pluteineae</taxon>
        <taxon>Amanitaceae</taxon>
        <taxon>Amanita</taxon>
    </lineage>
</organism>
<dbReference type="InParanoid" id="A0A0C2T7M9"/>
<proteinExistence type="predicted"/>
<dbReference type="AlphaFoldDB" id="A0A0C2T7M9"/>
<name>A0A0C2T7M9_AMAMK</name>
<dbReference type="Proteomes" id="UP000054549">
    <property type="component" value="Unassembled WGS sequence"/>
</dbReference>
<dbReference type="HOGENOM" id="CLU_1204502_0_0_1"/>
<keyword evidence="2" id="KW-1185">Reference proteome</keyword>
<evidence type="ECO:0000313" key="1">
    <source>
        <dbReference type="EMBL" id="KIL62604.1"/>
    </source>
</evidence>
<dbReference type="InterPro" id="IPR011990">
    <property type="entry name" value="TPR-like_helical_dom_sf"/>
</dbReference>
<gene>
    <name evidence="1" type="ORF">M378DRAFT_25472</name>
</gene>
<protein>
    <submittedName>
        <fullName evidence="1">Uncharacterized protein</fullName>
    </submittedName>
</protein>